<protein>
    <submittedName>
        <fullName evidence="1">Uncharacterized protein</fullName>
    </submittedName>
</protein>
<evidence type="ECO:0000313" key="1">
    <source>
        <dbReference type="EMBL" id="OXU31048.1"/>
    </source>
</evidence>
<reference evidence="1 2" key="1">
    <citation type="journal article" date="2017" name="Curr. Biol.">
        <title>The Evolution of Venom by Co-option of Single-Copy Genes.</title>
        <authorList>
            <person name="Martinson E.O."/>
            <person name="Mrinalini"/>
            <person name="Kelkar Y.D."/>
            <person name="Chang C.H."/>
            <person name="Werren J.H."/>
        </authorList>
    </citation>
    <scope>NUCLEOTIDE SEQUENCE [LARGE SCALE GENOMIC DNA]</scope>
    <source>
        <strain evidence="1 2">Alberta</strain>
        <tissue evidence="1">Whole body</tissue>
    </source>
</reference>
<proteinExistence type="predicted"/>
<keyword evidence="2" id="KW-1185">Reference proteome</keyword>
<dbReference type="Proteomes" id="UP000215335">
    <property type="component" value="Unassembled WGS sequence"/>
</dbReference>
<name>A0A232FKR3_9HYME</name>
<dbReference type="EMBL" id="NNAY01000093">
    <property type="protein sequence ID" value="OXU31048.1"/>
    <property type="molecule type" value="Genomic_DNA"/>
</dbReference>
<gene>
    <name evidence="1" type="ORF">TSAR_004749</name>
</gene>
<organism evidence="1 2">
    <name type="scientific">Trichomalopsis sarcophagae</name>
    <dbReference type="NCBI Taxonomy" id="543379"/>
    <lineage>
        <taxon>Eukaryota</taxon>
        <taxon>Metazoa</taxon>
        <taxon>Ecdysozoa</taxon>
        <taxon>Arthropoda</taxon>
        <taxon>Hexapoda</taxon>
        <taxon>Insecta</taxon>
        <taxon>Pterygota</taxon>
        <taxon>Neoptera</taxon>
        <taxon>Endopterygota</taxon>
        <taxon>Hymenoptera</taxon>
        <taxon>Apocrita</taxon>
        <taxon>Proctotrupomorpha</taxon>
        <taxon>Chalcidoidea</taxon>
        <taxon>Pteromalidae</taxon>
        <taxon>Pteromalinae</taxon>
        <taxon>Trichomalopsis</taxon>
    </lineage>
</organism>
<sequence length="78" mass="8783">MSKTHDENLVGPIHIVIPGHWLDETGRPYRKNVETKIVGFCGGSRMVTLDLTLKASSRSLEAAMERAEDFTFKTMVFD</sequence>
<comment type="caution">
    <text evidence="1">The sequence shown here is derived from an EMBL/GenBank/DDBJ whole genome shotgun (WGS) entry which is preliminary data.</text>
</comment>
<evidence type="ECO:0000313" key="2">
    <source>
        <dbReference type="Proteomes" id="UP000215335"/>
    </source>
</evidence>
<dbReference type="AlphaFoldDB" id="A0A232FKR3"/>
<accession>A0A232FKR3</accession>